<comment type="caution">
    <text evidence="3">The sequence shown here is derived from an EMBL/GenBank/DDBJ whole genome shotgun (WGS) entry which is preliminary data.</text>
</comment>
<evidence type="ECO:0000313" key="3">
    <source>
        <dbReference type="EMBL" id="KAH3815235.1"/>
    </source>
</evidence>
<evidence type="ECO:0000256" key="1">
    <source>
        <dbReference type="SAM" id="MobiDB-lite"/>
    </source>
</evidence>
<feature type="transmembrane region" description="Helical" evidence="2">
    <location>
        <begin position="189"/>
        <end position="213"/>
    </location>
</feature>
<sequence>MDMHLNINQWTQTSVKSTFMSTTSTSSGYAIVSAPVAVKTRRSTSRSKLQPEVFEPTPDYSEDESEHEQPKVHKADKESSNSAQHESEAFLQSQAQMTRQSTSNGRKFRESSASTKPLLAQNSFSDTASATNDCPPIHAVVRLKPGRHDISIEVRSHPQSPKSENSERPILVKTSLKERKKCCTLPVKIMASILAVVIVAVTVYLVIHFTILYKHSH</sequence>
<reference evidence="3" key="2">
    <citation type="submission" date="2020-11" db="EMBL/GenBank/DDBJ databases">
        <authorList>
            <person name="McCartney M.A."/>
            <person name="Auch B."/>
            <person name="Kono T."/>
            <person name="Mallez S."/>
            <person name="Becker A."/>
            <person name="Gohl D.M."/>
            <person name="Silverstein K.A.T."/>
            <person name="Koren S."/>
            <person name="Bechman K.B."/>
            <person name="Herman A."/>
            <person name="Abrahante J.E."/>
            <person name="Garbe J."/>
        </authorList>
    </citation>
    <scope>NUCLEOTIDE SEQUENCE</scope>
    <source>
        <strain evidence="3">Duluth1</strain>
        <tissue evidence="3">Whole animal</tissue>
    </source>
</reference>
<keyword evidence="2" id="KW-0472">Membrane</keyword>
<evidence type="ECO:0000256" key="2">
    <source>
        <dbReference type="SAM" id="Phobius"/>
    </source>
</evidence>
<dbReference type="Proteomes" id="UP000828390">
    <property type="component" value="Unassembled WGS sequence"/>
</dbReference>
<reference evidence="3" key="1">
    <citation type="journal article" date="2019" name="bioRxiv">
        <title>The Genome of the Zebra Mussel, Dreissena polymorpha: A Resource for Invasive Species Research.</title>
        <authorList>
            <person name="McCartney M.A."/>
            <person name="Auch B."/>
            <person name="Kono T."/>
            <person name="Mallez S."/>
            <person name="Zhang Y."/>
            <person name="Obille A."/>
            <person name="Becker A."/>
            <person name="Abrahante J.E."/>
            <person name="Garbe J."/>
            <person name="Badalamenti J.P."/>
            <person name="Herman A."/>
            <person name="Mangelson H."/>
            <person name="Liachko I."/>
            <person name="Sullivan S."/>
            <person name="Sone E.D."/>
            <person name="Koren S."/>
            <person name="Silverstein K.A.T."/>
            <person name="Beckman K.B."/>
            <person name="Gohl D.M."/>
        </authorList>
    </citation>
    <scope>NUCLEOTIDE SEQUENCE</scope>
    <source>
        <strain evidence="3">Duluth1</strain>
        <tissue evidence="3">Whole animal</tissue>
    </source>
</reference>
<name>A0A9D4GHM9_DREPO</name>
<accession>A0A9D4GHM9</accession>
<keyword evidence="2" id="KW-0812">Transmembrane</keyword>
<keyword evidence="4" id="KW-1185">Reference proteome</keyword>
<protein>
    <submittedName>
        <fullName evidence="3">Uncharacterized protein</fullName>
    </submittedName>
</protein>
<evidence type="ECO:0000313" key="4">
    <source>
        <dbReference type="Proteomes" id="UP000828390"/>
    </source>
</evidence>
<proteinExistence type="predicted"/>
<organism evidence="3 4">
    <name type="scientific">Dreissena polymorpha</name>
    <name type="common">Zebra mussel</name>
    <name type="synonym">Mytilus polymorpha</name>
    <dbReference type="NCBI Taxonomy" id="45954"/>
    <lineage>
        <taxon>Eukaryota</taxon>
        <taxon>Metazoa</taxon>
        <taxon>Spiralia</taxon>
        <taxon>Lophotrochozoa</taxon>
        <taxon>Mollusca</taxon>
        <taxon>Bivalvia</taxon>
        <taxon>Autobranchia</taxon>
        <taxon>Heteroconchia</taxon>
        <taxon>Euheterodonta</taxon>
        <taxon>Imparidentia</taxon>
        <taxon>Neoheterodontei</taxon>
        <taxon>Myida</taxon>
        <taxon>Dreissenoidea</taxon>
        <taxon>Dreissenidae</taxon>
        <taxon>Dreissena</taxon>
    </lineage>
</organism>
<feature type="compositionally biased region" description="Basic and acidic residues" evidence="1">
    <location>
        <begin position="67"/>
        <end position="79"/>
    </location>
</feature>
<dbReference type="EMBL" id="JAIWYP010000006">
    <property type="protein sequence ID" value="KAH3815235.1"/>
    <property type="molecule type" value="Genomic_DNA"/>
</dbReference>
<dbReference type="AlphaFoldDB" id="A0A9D4GHM9"/>
<gene>
    <name evidence="3" type="ORF">DPMN_143757</name>
</gene>
<feature type="compositionally biased region" description="Polar residues" evidence="1">
    <location>
        <begin position="80"/>
        <end position="120"/>
    </location>
</feature>
<feature type="region of interest" description="Disordered" evidence="1">
    <location>
        <begin position="37"/>
        <end position="120"/>
    </location>
</feature>
<keyword evidence="2" id="KW-1133">Transmembrane helix</keyword>